<gene>
    <name evidence="4" type="ORF">DGYR_LOCUS8062</name>
</gene>
<proteinExistence type="inferred from homology"/>
<dbReference type="AlphaFoldDB" id="A0A7I8VWJ3"/>
<evidence type="ECO:0000313" key="5">
    <source>
        <dbReference type="Proteomes" id="UP000549394"/>
    </source>
</evidence>
<dbReference type="EMBL" id="CAJFCJ010000011">
    <property type="protein sequence ID" value="CAD5119883.1"/>
    <property type="molecule type" value="Genomic_DNA"/>
</dbReference>
<evidence type="ECO:0000313" key="4">
    <source>
        <dbReference type="EMBL" id="CAD5119883.1"/>
    </source>
</evidence>
<protein>
    <submittedName>
        <fullName evidence="4">Uncharacterized protein</fullName>
    </submittedName>
</protein>
<dbReference type="Proteomes" id="UP000549394">
    <property type="component" value="Unassembled WGS sequence"/>
</dbReference>
<comment type="caution">
    <text evidence="4">The sequence shown here is derived from an EMBL/GenBank/DDBJ whole genome shotgun (WGS) entry which is preliminary data.</text>
</comment>
<dbReference type="InterPro" id="IPR036967">
    <property type="entry name" value="Ribosomal_uS11_sf"/>
</dbReference>
<dbReference type="GO" id="GO:1990904">
    <property type="term" value="C:ribonucleoprotein complex"/>
    <property type="evidence" value="ECO:0007669"/>
    <property type="project" value="UniProtKB-KW"/>
</dbReference>
<dbReference type="InterPro" id="IPR001971">
    <property type="entry name" value="Ribosomal_uS11"/>
</dbReference>
<name>A0A7I8VWJ3_9ANNE</name>
<evidence type="ECO:0000256" key="2">
    <source>
        <dbReference type="ARBA" id="ARBA00022980"/>
    </source>
</evidence>
<reference evidence="4 5" key="1">
    <citation type="submission" date="2020-08" db="EMBL/GenBank/DDBJ databases">
        <authorList>
            <person name="Hejnol A."/>
        </authorList>
    </citation>
    <scope>NUCLEOTIDE SEQUENCE [LARGE SCALE GENOMIC DNA]</scope>
</reference>
<dbReference type="OrthoDB" id="1654884at2759"/>
<dbReference type="HAMAP" id="MF_01310">
    <property type="entry name" value="Ribosomal_uS11"/>
    <property type="match status" value="1"/>
</dbReference>
<dbReference type="Gene3D" id="3.30.420.80">
    <property type="entry name" value="Ribosomal protein S11"/>
    <property type="match status" value="1"/>
</dbReference>
<dbReference type="GO" id="GO:0003735">
    <property type="term" value="F:structural constituent of ribosome"/>
    <property type="evidence" value="ECO:0007669"/>
    <property type="project" value="InterPro"/>
</dbReference>
<dbReference type="GO" id="GO:0005840">
    <property type="term" value="C:ribosome"/>
    <property type="evidence" value="ECO:0007669"/>
    <property type="project" value="UniProtKB-KW"/>
</dbReference>
<dbReference type="GO" id="GO:0006412">
    <property type="term" value="P:translation"/>
    <property type="evidence" value="ECO:0007669"/>
    <property type="project" value="InterPro"/>
</dbReference>
<organism evidence="4 5">
    <name type="scientific">Dimorphilus gyrociliatus</name>
    <dbReference type="NCBI Taxonomy" id="2664684"/>
    <lineage>
        <taxon>Eukaryota</taxon>
        <taxon>Metazoa</taxon>
        <taxon>Spiralia</taxon>
        <taxon>Lophotrochozoa</taxon>
        <taxon>Annelida</taxon>
        <taxon>Polychaeta</taxon>
        <taxon>Polychaeta incertae sedis</taxon>
        <taxon>Dinophilidae</taxon>
        <taxon>Dimorphilus</taxon>
    </lineage>
</organism>
<accession>A0A7I8VWJ3</accession>
<dbReference type="PANTHER" id="PTHR11759">
    <property type="entry name" value="40S RIBOSOMAL PROTEIN S14/30S RIBOSOMAL PROTEIN S11"/>
    <property type="match status" value="1"/>
</dbReference>
<evidence type="ECO:0000256" key="3">
    <source>
        <dbReference type="ARBA" id="ARBA00023274"/>
    </source>
</evidence>
<keyword evidence="3" id="KW-0687">Ribonucleoprotein</keyword>
<dbReference type="SUPFAM" id="SSF53137">
    <property type="entry name" value="Translational machinery components"/>
    <property type="match status" value="1"/>
</dbReference>
<evidence type="ECO:0000256" key="1">
    <source>
        <dbReference type="ARBA" id="ARBA00006194"/>
    </source>
</evidence>
<sequence length="220" mass="24789">MLRQVFNLPLHFTKNKGLRIMKHFPAQIHTTSCMSLMEKVVKGKKKFIKQVMSEKESQDIEDNDTEEELSAVNDFSFPGHEEYGFSIPTMQTHETLVNDIKYRDLPIVHIQSTKNNTIMTCLDGDHQPGVHGLINSCGREGFRSAKKSTTVAAQATGMSLGAKMIRKGYKDIRVRVRGTGAGRFPSIKGLEMSGLNIMSITDATYYGTMGYKKPRKQRRV</sequence>
<comment type="similarity">
    <text evidence="1">Belongs to the universal ribosomal protein uS11 family.</text>
</comment>
<keyword evidence="2" id="KW-0689">Ribosomal protein</keyword>
<keyword evidence="5" id="KW-1185">Reference proteome</keyword>
<dbReference type="Pfam" id="PF00411">
    <property type="entry name" value="Ribosomal_S11"/>
    <property type="match status" value="1"/>
</dbReference>